<feature type="region of interest" description="Disordered" evidence="1">
    <location>
        <begin position="1"/>
        <end position="35"/>
    </location>
</feature>
<evidence type="ECO:0000313" key="3">
    <source>
        <dbReference type="Proteomes" id="UP001303473"/>
    </source>
</evidence>
<accession>A0AAN6S7M1</accession>
<reference evidence="3" key="1">
    <citation type="journal article" date="2023" name="Mol. Phylogenet. Evol.">
        <title>Genome-scale phylogeny and comparative genomics of the fungal order Sordariales.</title>
        <authorList>
            <person name="Hensen N."/>
            <person name="Bonometti L."/>
            <person name="Westerberg I."/>
            <person name="Brannstrom I.O."/>
            <person name="Guillou S."/>
            <person name="Cros-Aarteil S."/>
            <person name="Calhoun S."/>
            <person name="Haridas S."/>
            <person name="Kuo A."/>
            <person name="Mondo S."/>
            <person name="Pangilinan J."/>
            <person name="Riley R."/>
            <person name="LaButti K."/>
            <person name="Andreopoulos B."/>
            <person name="Lipzen A."/>
            <person name="Chen C."/>
            <person name="Yan M."/>
            <person name="Daum C."/>
            <person name="Ng V."/>
            <person name="Clum A."/>
            <person name="Steindorff A."/>
            <person name="Ohm R.A."/>
            <person name="Martin F."/>
            <person name="Silar P."/>
            <person name="Natvig D.O."/>
            <person name="Lalanne C."/>
            <person name="Gautier V."/>
            <person name="Ament-Velasquez S.L."/>
            <person name="Kruys A."/>
            <person name="Hutchinson M.I."/>
            <person name="Powell A.J."/>
            <person name="Barry K."/>
            <person name="Miller A.N."/>
            <person name="Grigoriev I.V."/>
            <person name="Debuchy R."/>
            <person name="Gladieux P."/>
            <person name="Hiltunen Thoren M."/>
            <person name="Johannesson H."/>
        </authorList>
    </citation>
    <scope>NUCLEOTIDE SEQUENCE [LARGE SCALE GENOMIC DNA]</scope>
    <source>
        <strain evidence="3">CBS 340.73</strain>
    </source>
</reference>
<keyword evidence="3" id="KW-1185">Reference proteome</keyword>
<organism evidence="2 3">
    <name type="scientific">Diplogelasinospora grovesii</name>
    <dbReference type="NCBI Taxonomy" id="303347"/>
    <lineage>
        <taxon>Eukaryota</taxon>
        <taxon>Fungi</taxon>
        <taxon>Dikarya</taxon>
        <taxon>Ascomycota</taxon>
        <taxon>Pezizomycotina</taxon>
        <taxon>Sordariomycetes</taxon>
        <taxon>Sordariomycetidae</taxon>
        <taxon>Sordariales</taxon>
        <taxon>Diplogelasinosporaceae</taxon>
        <taxon>Diplogelasinospora</taxon>
    </lineage>
</organism>
<dbReference type="Proteomes" id="UP001303473">
    <property type="component" value="Unassembled WGS sequence"/>
</dbReference>
<gene>
    <name evidence="2" type="ORF">QBC46DRAFT_405864</name>
</gene>
<name>A0AAN6S7M1_9PEZI</name>
<dbReference type="EMBL" id="MU853770">
    <property type="protein sequence ID" value="KAK3942801.1"/>
    <property type="molecule type" value="Genomic_DNA"/>
</dbReference>
<proteinExistence type="predicted"/>
<sequence>MASLSPQTAYDEQFRLRPHKPLTNEPRRVHREFSNDYGRPTTTYFCVSRAGAARPLQDLPSALKLKNPVKIVLLSKLDRNQAHIILEKWVVETRAQPRPGAATTRAAAALQPPCSQVITIARAPGMANTPCRIRSLAVLCDKSLTSSSFDNQAWRVSTAMDQRKDFVKWFISTFGGADAWAHAGYDVSKGTWSA</sequence>
<comment type="caution">
    <text evidence="2">The sequence shown here is derived from an EMBL/GenBank/DDBJ whole genome shotgun (WGS) entry which is preliminary data.</text>
</comment>
<dbReference type="AlphaFoldDB" id="A0AAN6S7M1"/>
<feature type="compositionally biased region" description="Polar residues" evidence="1">
    <location>
        <begin position="1"/>
        <end position="10"/>
    </location>
</feature>
<evidence type="ECO:0000313" key="2">
    <source>
        <dbReference type="EMBL" id="KAK3942801.1"/>
    </source>
</evidence>
<feature type="compositionally biased region" description="Basic and acidic residues" evidence="1">
    <location>
        <begin position="25"/>
        <end position="34"/>
    </location>
</feature>
<protein>
    <submittedName>
        <fullName evidence="2">Uncharacterized protein</fullName>
    </submittedName>
</protein>
<evidence type="ECO:0000256" key="1">
    <source>
        <dbReference type="SAM" id="MobiDB-lite"/>
    </source>
</evidence>